<evidence type="ECO:0000256" key="3">
    <source>
        <dbReference type="SAM" id="Phobius"/>
    </source>
</evidence>
<comment type="caution">
    <text evidence="4">The sequence shown here is derived from an EMBL/GenBank/DDBJ whole genome shotgun (WGS) entry which is preliminary data.</text>
</comment>
<dbReference type="PANTHER" id="PTHR14096">
    <property type="entry name" value="APOLIPOPROTEIN L"/>
    <property type="match status" value="1"/>
</dbReference>
<feature type="compositionally biased region" description="Basic and acidic residues" evidence="2">
    <location>
        <begin position="82"/>
        <end position="100"/>
    </location>
</feature>
<name>A0ABR0Y542_HUSHU</name>
<keyword evidence="5" id="KW-1185">Reference proteome</keyword>
<feature type="region of interest" description="Disordered" evidence="2">
    <location>
        <begin position="1"/>
        <end position="105"/>
    </location>
</feature>
<comment type="similarity">
    <text evidence="1">Belongs to the apolipoprotein L family.</text>
</comment>
<reference evidence="4 5" key="1">
    <citation type="submission" date="2021-05" db="EMBL/GenBank/DDBJ databases">
        <authorList>
            <person name="Zahm M."/>
            <person name="Klopp C."/>
            <person name="Cabau C."/>
            <person name="Kuhl H."/>
            <person name="Suciu R."/>
            <person name="Ciorpac M."/>
            <person name="Holostenco D."/>
            <person name="Gessner J."/>
            <person name="Wuertz S."/>
            <person name="Hohne C."/>
            <person name="Stock M."/>
            <person name="Gislard M."/>
            <person name="Lluch J."/>
            <person name="Milhes M."/>
            <person name="Lampietro C."/>
            <person name="Lopez Roques C."/>
            <person name="Donnadieu C."/>
            <person name="Du K."/>
            <person name="Schartl M."/>
            <person name="Guiguen Y."/>
        </authorList>
    </citation>
    <scope>NUCLEOTIDE SEQUENCE [LARGE SCALE GENOMIC DNA]</scope>
    <source>
        <strain evidence="4">Hh-F2</strain>
        <tissue evidence="4">Blood</tissue>
    </source>
</reference>
<feature type="compositionally biased region" description="Basic and acidic residues" evidence="2">
    <location>
        <begin position="38"/>
        <end position="51"/>
    </location>
</feature>
<proteinExistence type="inferred from homology"/>
<accession>A0ABR0Y542</accession>
<keyword evidence="3" id="KW-1133">Transmembrane helix</keyword>
<keyword evidence="3" id="KW-0472">Membrane</keyword>
<organism evidence="4 5">
    <name type="scientific">Huso huso</name>
    <name type="common">Beluga</name>
    <name type="synonym">Acipenser huso</name>
    <dbReference type="NCBI Taxonomy" id="61971"/>
    <lineage>
        <taxon>Eukaryota</taxon>
        <taxon>Metazoa</taxon>
        <taxon>Chordata</taxon>
        <taxon>Craniata</taxon>
        <taxon>Vertebrata</taxon>
        <taxon>Euteleostomi</taxon>
        <taxon>Actinopterygii</taxon>
        <taxon>Chondrostei</taxon>
        <taxon>Acipenseriformes</taxon>
        <taxon>Acipenseridae</taxon>
        <taxon>Huso</taxon>
    </lineage>
</organism>
<dbReference type="Proteomes" id="UP001369086">
    <property type="component" value="Unassembled WGS sequence"/>
</dbReference>
<feature type="compositionally biased region" description="Basic and acidic residues" evidence="2">
    <location>
        <begin position="1"/>
        <end position="11"/>
    </location>
</feature>
<evidence type="ECO:0000313" key="4">
    <source>
        <dbReference type="EMBL" id="KAK6467760.1"/>
    </source>
</evidence>
<dbReference type="PANTHER" id="PTHR14096:SF34">
    <property type="entry name" value="APOLIPOPROTEIN L3-LIKE-RELATED"/>
    <property type="match status" value="1"/>
</dbReference>
<protein>
    <submittedName>
        <fullName evidence="4">Apolipoprotein L6-like isoform X1</fullName>
    </submittedName>
</protein>
<evidence type="ECO:0000256" key="1">
    <source>
        <dbReference type="ARBA" id="ARBA00010090"/>
    </source>
</evidence>
<gene>
    <name evidence="4" type="ORF">HHUSO_G34414</name>
</gene>
<dbReference type="Pfam" id="PF05461">
    <property type="entry name" value="ApoL"/>
    <property type="match status" value="1"/>
</dbReference>
<evidence type="ECO:0000313" key="5">
    <source>
        <dbReference type="Proteomes" id="UP001369086"/>
    </source>
</evidence>
<sequence>MHSCAKVKDTSPLEPVEDADLLNDKAPLLNTEDTSTMEWEKLKEIHSKETSPLENAEDLSLKEPVERPTGNAHSNRRNPFMKTEDKRLKEPGENKKEGAHCRGTSSTVNTKESLLDWWKNEEGWDDWDSDEEFTDEQQARVIATTACKVFKGIRLFMQLFLDRFETFQKYISELCVIADGVDRFHKKATIASITGGAVSAAGGVTAIAGLILAPFTFGTSLIVSAVGLGVATAGGVTSASANISDTVSNSFDRKKVEKIIEGYQNEMKDISECLVFVKKGMDNMQRFDMSKVNDSMYNQAFPKLGGALQKGTRVGGQINDIIQVVQLARLTGGAATAVRVVSVASVVLSGLSVALDVFFIAKDSMELWKGAKTDFAAKIREVAADLQTGLLELNKIREELQQTTKGLSETQVPIH</sequence>
<dbReference type="InterPro" id="IPR008405">
    <property type="entry name" value="ApoL"/>
</dbReference>
<feature type="transmembrane region" description="Helical" evidence="3">
    <location>
        <begin position="340"/>
        <end position="361"/>
    </location>
</feature>
<dbReference type="EMBL" id="JAHFZB010000047">
    <property type="protein sequence ID" value="KAK6467760.1"/>
    <property type="molecule type" value="Genomic_DNA"/>
</dbReference>
<keyword evidence="3" id="KW-0812">Transmembrane</keyword>
<evidence type="ECO:0000256" key="2">
    <source>
        <dbReference type="SAM" id="MobiDB-lite"/>
    </source>
</evidence>